<reference evidence="13" key="1">
    <citation type="submission" date="2020-12" db="EMBL/GenBank/DDBJ databases">
        <title>Enhanced detection system for hospital associated transmission using whole genome sequencing surveillance.</title>
        <authorList>
            <person name="Harrison L.H."/>
            <person name="Van Tyne D."/>
            <person name="Marsh J.W."/>
            <person name="Griffith M.P."/>
            <person name="Snyder D.J."/>
            <person name="Cooper V.S."/>
            <person name="Mustapha M."/>
        </authorList>
    </citation>
    <scope>NUCLEOTIDE SEQUENCE</scope>
    <source>
        <strain evidence="13">PSB00042</strain>
    </source>
</reference>
<keyword evidence="4 13" id="KW-0645">Protease</keyword>
<dbReference type="InterPro" id="IPR029045">
    <property type="entry name" value="ClpP/crotonase-like_dom_sf"/>
</dbReference>
<evidence type="ECO:0000313" key="14">
    <source>
        <dbReference type="Proteomes" id="UP000637061"/>
    </source>
</evidence>
<evidence type="ECO:0000256" key="8">
    <source>
        <dbReference type="ARBA" id="ARBA00022989"/>
    </source>
</evidence>
<keyword evidence="6 13" id="KW-0378">Hydrolase</keyword>
<dbReference type="CDD" id="cd07023">
    <property type="entry name" value="S49_Sppa_N_C"/>
    <property type="match status" value="1"/>
</dbReference>
<keyword evidence="9 10" id="KW-0472">Membrane</keyword>
<evidence type="ECO:0000256" key="4">
    <source>
        <dbReference type="ARBA" id="ARBA00022670"/>
    </source>
</evidence>
<evidence type="ECO:0000256" key="3">
    <source>
        <dbReference type="ARBA" id="ARBA00022475"/>
    </source>
</evidence>
<dbReference type="InterPro" id="IPR013703">
    <property type="entry name" value="Peptidase_S49_N_proteobac"/>
</dbReference>
<evidence type="ECO:0000256" key="7">
    <source>
        <dbReference type="ARBA" id="ARBA00022825"/>
    </source>
</evidence>
<keyword evidence="7" id="KW-0720">Serine protease</keyword>
<feature type="transmembrane region" description="Helical" evidence="10">
    <location>
        <begin position="12"/>
        <end position="30"/>
    </location>
</feature>
<feature type="domain" description="Peptidase S49 N-terminal proteobacteria" evidence="12">
    <location>
        <begin position="5"/>
        <end position="154"/>
    </location>
</feature>
<dbReference type="SUPFAM" id="SSF52096">
    <property type="entry name" value="ClpP/crotonase"/>
    <property type="match status" value="1"/>
</dbReference>
<evidence type="ECO:0000256" key="5">
    <source>
        <dbReference type="ARBA" id="ARBA00022692"/>
    </source>
</evidence>
<dbReference type="Proteomes" id="UP000637061">
    <property type="component" value="Unassembled WGS sequence"/>
</dbReference>
<comment type="caution">
    <text evidence="13">The sequence shown here is derived from an EMBL/GenBank/DDBJ whole genome shotgun (WGS) entry which is preliminary data.</text>
</comment>
<protein>
    <submittedName>
        <fullName evidence="13">Protease SohB</fullName>
        <ecNumber evidence="13">3.4.21.-</ecNumber>
    </submittedName>
</protein>
<dbReference type="GO" id="GO:0005886">
    <property type="term" value="C:plasma membrane"/>
    <property type="evidence" value="ECO:0007669"/>
    <property type="project" value="UniProtKB-SubCell"/>
</dbReference>
<evidence type="ECO:0000259" key="12">
    <source>
        <dbReference type="Pfam" id="PF08496"/>
    </source>
</evidence>
<evidence type="ECO:0000256" key="9">
    <source>
        <dbReference type="ARBA" id="ARBA00023136"/>
    </source>
</evidence>
<dbReference type="InterPro" id="IPR002142">
    <property type="entry name" value="Peptidase_S49"/>
</dbReference>
<dbReference type="RefSeq" id="WP_198746034.1">
    <property type="nucleotide sequence ID" value="NZ_JAEHTE010000001.1"/>
</dbReference>
<keyword evidence="3" id="KW-1003">Cell membrane</keyword>
<evidence type="ECO:0000259" key="11">
    <source>
        <dbReference type="Pfam" id="PF01343"/>
    </source>
</evidence>
<proteinExistence type="inferred from homology"/>
<keyword evidence="8 10" id="KW-1133">Transmembrane helix</keyword>
<accession>A0A8I1JJI7</accession>
<dbReference type="InterPro" id="IPR047272">
    <property type="entry name" value="S49_SppA_C"/>
</dbReference>
<dbReference type="Pfam" id="PF01343">
    <property type="entry name" value="Peptidase_S49"/>
    <property type="match status" value="1"/>
</dbReference>
<dbReference type="EMBL" id="JAEHTE010000001">
    <property type="protein sequence ID" value="MBI6882415.1"/>
    <property type="molecule type" value="Genomic_DNA"/>
</dbReference>
<evidence type="ECO:0000313" key="13">
    <source>
        <dbReference type="EMBL" id="MBI6882415.1"/>
    </source>
</evidence>
<evidence type="ECO:0000256" key="6">
    <source>
        <dbReference type="ARBA" id="ARBA00022801"/>
    </source>
</evidence>
<keyword evidence="5 10" id="KW-0812">Transmembrane</keyword>
<dbReference type="AlphaFoldDB" id="A0A8I1JJI7"/>
<name>A0A8I1JJI7_PSEPU</name>
<dbReference type="GO" id="GO:0006508">
    <property type="term" value="P:proteolysis"/>
    <property type="evidence" value="ECO:0007669"/>
    <property type="project" value="UniProtKB-KW"/>
</dbReference>
<evidence type="ECO:0000256" key="1">
    <source>
        <dbReference type="ARBA" id="ARBA00004236"/>
    </source>
</evidence>
<dbReference type="PANTHER" id="PTHR42987:SF4">
    <property type="entry name" value="PROTEASE SOHB-RELATED"/>
    <property type="match status" value="1"/>
</dbReference>
<sequence>MSPAVVDYLGFLARIATGLVALAFVVGIIASSRKGDRPKKGEGQLKVRLLNDFYRKLHRAVEKVLLSKAELKALRKSEEKAEKKVAKDGLSSTNRPKVFVIDFKGDIRASGVESLRHEVTALLGHARKDVDEVVVRLESPGGTVDGYGLAASQLTRIREAGIQMTITIDNVAASGGYMMACIGNKVLSAPFAVTGSIGVVSGIPNVNRLLKKHDIDYEVVTAGQYKRTLTTFGENTEEGREKYKAELEAIHVLFKGFVSQYRPSLDIDAVATGEAWFGADALQRGLVDEIQTSDEYLQGKVDSSDLIHLSYEIRKKGGFKERIGLTLAGVAETALARLFDRRVGM</sequence>
<dbReference type="NCBIfam" id="NF008745">
    <property type="entry name" value="PRK11778.1"/>
    <property type="match status" value="1"/>
</dbReference>
<dbReference type="Gene3D" id="6.20.330.10">
    <property type="match status" value="1"/>
</dbReference>
<gene>
    <name evidence="13" type="primary">sohB</name>
    <name evidence="13" type="ORF">JEU22_00610</name>
</gene>
<organism evidence="13 14">
    <name type="scientific">Pseudomonas putida</name>
    <name type="common">Arthrobacter siderocapsulatus</name>
    <dbReference type="NCBI Taxonomy" id="303"/>
    <lineage>
        <taxon>Bacteria</taxon>
        <taxon>Pseudomonadati</taxon>
        <taxon>Pseudomonadota</taxon>
        <taxon>Gammaproteobacteria</taxon>
        <taxon>Pseudomonadales</taxon>
        <taxon>Pseudomonadaceae</taxon>
        <taxon>Pseudomonas</taxon>
    </lineage>
</organism>
<comment type="subcellular location">
    <subcellularLocation>
        <location evidence="1">Cell membrane</location>
    </subcellularLocation>
</comment>
<dbReference type="GO" id="GO:0004252">
    <property type="term" value="F:serine-type endopeptidase activity"/>
    <property type="evidence" value="ECO:0007669"/>
    <property type="project" value="InterPro"/>
</dbReference>
<evidence type="ECO:0000256" key="10">
    <source>
        <dbReference type="SAM" id="Phobius"/>
    </source>
</evidence>
<dbReference type="PANTHER" id="PTHR42987">
    <property type="entry name" value="PEPTIDASE S49"/>
    <property type="match status" value="1"/>
</dbReference>
<feature type="domain" description="Peptidase S49" evidence="11">
    <location>
        <begin position="158"/>
        <end position="298"/>
    </location>
</feature>
<dbReference type="Pfam" id="PF08496">
    <property type="entry name" value="Peptidase_S49_N"/>
    <property type="match status" value="1"/>
</dbReference>
<comment type="similarity">
    <text evidence="2">Belongs to the peptidase S49 family.</text>
</comment>
<dbReference type="Gene3D" id="3.90.226.10">
    <property type="entry name" value="2-enoyl-CoA Hydratase, Chain A, domain 1"/>
    <property type="match status" value="1"/>
</dbReference>
<evidence type="ECO:0000256" key="2">
    <source>
        <dbReference type="ARBA" id="ARBA00008683"/>
    </source>
</evidence>
<dbReference type="EC" id="3.4.21.-" evidence="13"/>